<proteinExistence type="predicted"/>
<name>A0A8S5UM47_9CAUD</name>
<reference evidence="1" key="1">
    <citation type="journal article" date="2021" name="Proc. Natl. Acad. Sci. U.S.A.">
        <title>A Catalog of Tens of Thousands of Viruses from Human Metagenomes Reveals Hidden Associations with Chronic Diseases.</title>
        <authorList>
            <person name="Tisza M.J."/>
            <person name="Buck C.B."/>
        </authorList>
    </citation>
    <scope>NUCLEOTIDE SEQUENCE</scope>
    <source>
        <strain evidence="1">CtCo31</strain>
    </source>
</reference>
<protein>
    <submittedName>
        <fullName evidence="1">Uncharacterized protein</fullName>
    </submittedName>
</protein>
<accession>A0A8S5UM47</accession>
<evidence type="ECO:0000313" key="1">
    <source>
        <dbReference type="EMBL" id="DAF95500.1"/>
    </source>
</evidence>
<sequence length="224" mass="25860">MTTSIKSVNHHENFVKVVLPSEKQIAKLAEFGYDEEITKLFVNAVNWISINDNDRKSMKFFKKNQQLVDLGLAETFEEDGNTYMRLTNKAVKVMQGRKNKINVSSEPRQKIKQSKGYTAKAEIPAEVQEFLDRTGWSVRSTELMKPTYNLRVHKEGSARAMLVAIYENDVKFCFFGKYKQDMMNHVLSLIPADLVLHQKMSNTFGFILVKQSDLVNLTEEMFTF</sequence>
<dbReference type="EMBL" id="BK016109">
    <property type="protein sequence ID" value="DAF95500.1"/>
    <property type="molecule type" value="Genomic_DNA"/>
</dbReference>
<organism evidence="1">
    <name type="scientific">Myoviridae sp. ctCo31</name>
    <dbReference type="NCBI Taxonomy" id="2825053"/>
    <lineage>
        <taxon>Viruses</taxon>
        <taxon>Duplodnaviria</taxon>
        <taxon>Heunggongvirae</taxon>
        <taxon>Uroviricota</taxon>
        <taxon>Caudoviricetes</taxon>
    </lineage>
</organism>